<keyword evidence="18" id="KW-1185">Reference proteome</keyword>
<dbReference type="Pfam" id="PF17406">
    <property type="entry name" value="Nrap_D5"/>
    <property type="match status" value="1"/>
</dbReference>
<comment type="subcellular location">
    <subcellularLocation>
        <location evidence="1">Chromosome</location>
    </subcellularLocation>
    <subcellularLocation>
        <location evidence="2 10">Nucleus</location>
        <location evidence="2 10">Nucleolus</location>
    </subcellularLocation>
</comment>
<dbReference type="GO" id="GO:0032545">
    <property type="term" value="C:CURI complex"/>
    <property type="evidence" value="ECO:0007669"/>
    <property type="project" value="TreeGrafter"/>
</dbReference>
<dbReference type="GeneID" id="108682908"/>
<feature type="domain" description="Nrap protein" evidence="15">
    <location>
        <begin position="665"/>
        <end position="836"/>
    </location>
</feature>
<evidence type="ECO:0000259" key="17">
    <source>
        <dbReference type="Pfam" id="PF17407"/>
    </source>
</evidence>
<sequence>MAKAPVDEFDGEGTQYNGNASRPLHRTKSTGATKRTFIHQEEDGPLAKHQRIVEDLPSTQELIFMKETKALYNNSLFRIQLETLLSEVTIKAKHKVILDQWISKFSEYLLALPTASEAVPFSDWSSYSNEGVTAPLPWLPGVQGTFEFVPPAGVACTGSYADGTITTLSKVIDLKVEVPQHCIEAGDHRDGRWLLKRAHYLAHIAKSLKSCSLVAQMHWSRHLDEPLRPVLLITPKLTGGAGKWQIRLLPVPADSAFKVHAFSPQKLNIKTKGNVSCSGINFLCGIDLALASNNSLLQSTLPAMPGLLQAVKLVKVWLRQRHLNEGRGSMSGHVVSMLVLFLYRLRRINAQMSAYQVFRVLLNYLEHECNWDKTGVSLYELNKNSAPANPFANTVLPVAGHHLHYKVVFVDPSGYLNLTSTVSPHILSQIQQEAKLGLTVLSSDSRESFESLFIQRTDFHLTFDQSLFIRISKETLTHFYSSANSSTAGHLVNQLHPSLFSPPSNTDDENATVGEMHPIIDGVIVVLEKGLTGRARLIAPQLVTYEAWDVDENPPEDPEFMLLGLRLDPAVAFSLLIKDVADDPAAFRDLWGELSSLRRFRDGTACEAVAFGDGSEGAGDCRRIPGKIAKHLLSRHLQIPRCDVFQVGPKLENVLRLPTAIDEHVRYSTGETLCMQAEQAYDELCSQVRTLDVNLSVTGFASSAPVLAQCEVFPRPRVDPQLPKSKAFKLAETPDPIEVFVSLERSGKWPEDLERVNVMKRGFHCHMMKQLLKKGFTATLTASHLLVAIRGWVFAVQVTYQGEVALLRQVGADEGEQEDDEDDSLKDTPASVARQIATTVAPRIVSALSGLGGEYSSYSGTVRLCRRWLSCHLLEPHVPCLVTQLLVAQLYLNPGQFDVPHTPAVGLLRFLALLANTNFLTTPFFLSVGENFHAVDMSELQLRFNNQRSTLPPLFLVTPYDVRGSLAKLEADGIENVSRSTLEFRYGLVSHCSRESPNAHVLALAKLLATQSLSSYTDNCANPAFDCASLFQPSLSYFDMVIRLNPEHIYRYEENLNFDVKKVKLMRMTCEDQTQTICKPRSPAEVNIYTTLLQVLKDRIGSIALIFHDAYGGDIIGVCFKPGSLEEKPCPRILWQQEYELVSKERGGSVQYDPHVLASSLKMSFSPLIASIEIKNSRV</sequence>
<keyword evidence="7 10" id="KW-0539">Nucleus</keyword>
<evidence type="ECO:0000259" key="12">
    <source>
        <dbReference type="Pfam" id="PF03813"/>
    </source>
</evidence>
<dbReference type="Gene3D" id="1.10.1410.10">
    <property type="match status" value="1"/>
</dbReference>
<dbReference type="PANTHER" id="PTHR17972:SF0">
    <property type="entry name" value="NUCLEOLAR PROTEIN 6"/>
    <property type="match status" value="1"/>
</dbReference>
<evidence type="ECO:0000259" key="13">
    <source>
        <dbReference type="Pfam" id="PF17403"/>
    </source>
</evidence>
<dbReference type="OrthoDB" id="10251401at2759"/>
<evidence type="ECO:0000313" key="18">
    <source>
        <dbReference type="Proteomes" id="UP000694843"/>
    </source>
</evidence>
<dbReference type="GO" id="GO:0032040">
    <property type="term" value="C:small-subunit processome"/>
    <property type="evidence" value="ECO:0007669"/>
    <property type="project" value="TreeGrafter"/>
</dbReference>
<dbReference type="InterPro" id="IPR035370">
    <property type="entry name" value="Nrap_D5"/>
</dbReference>
<dbReference type="Proteomes" id="UP000694843">
    <property type="component" value="Unplaced"/>
</dbReference>
<dbReference type="Pfam" id="PF17403">
    <property type="entry name" value="Nrap_D2"/>
    <property type="match status" value="1"/>
</dbReference>
<dbReference type="AlphaFoldDB" id="A0A8B7PQX2"/>
<feature type="domain" description="Nrap protein" evidence="12">
    <location>
        <begin position="172"/>
        <end position="272"/>
    </location>
</feature>
<keyword evidence="5" id="KW-0158">Chromosome</keyword>
<accession>A0A8B7PQX2</accession>
<dbReference type="SUPFAM" id="SSF81631">
    <property type="entry name" value="PAP/OAS1 substrate-binding domain"/>
    <property type="match status" value="1"/>
</dbReference>
<dbReference type="GO" id="GO:0003723">
    <property type="term" value="F:RNA binding"/>
    <property type="evidence" value="ECO:0007669"/>
    <property type="project" value="UniProtKB-KW"/>
</dbReference>
<feature type="domain" description="Nrap protein" evidence="16">
    <location>
        <begin position="855"/>
        <end position="966"/>
    </location>
</feature>
<evidence type="ECO:0000256" key="1">
    <source>
        <dbReference type="ARBA" id="ARBA00004286"/>
    </source>
</evidence>
<dbReference type="Pfam" id="PF17407">
    <property type="entry name" value="Nrap_D6"/>
    <property type="match status" value="1"/>
</dbReference>
<dbReference type="Pfam" id="PF17404">
    <property type="entry name" value="Nrap_D3"/>
    <property type="match status" value="1"/>
</dbReference>
<dbReference type="CTD" id="41973"/>
<dbReference type="RefSeq" id="XP_047738177.1">
    <property type="nucleotide sequence ID" value="XM_047882221.1"/>
</dbReference>
<dbReference type="PANTHER" id="PTHR17972">
    <property type="entry name" value="NUCLEOLAR RNA-ASSOCIATED PROTEIN"/>
    <property type="match status" value="1"/>
</dbReference>
<evidence type="ECO:0000256" key="2">
    <source>
        <dbReference type="ARBA" id="ARBA00004604"/>
    </source>
</evidence>
<dbReference type="GO" id="GO:0006409">
    <property type="term" value="P:tRNA export from nucleus"/>
    <property type="evidence" value="ECO:0007669"/>
    <property type="project" value="TreeGrafter"/>
</dbReference>
<evidence type="ECO:0000256" key="11">
    <source>
        <dbReference type="SAM" id="MobiDB-lite"/>
    </source>
</evidence>
<evidence type="ECO:0000256" key="8">
    <source>
        <dbReference type="ARBA" id="ARBA00035000"/>
    </source>
</evidence>
<evidence type="ECO:0000256" key="3">
    <source>
        <dbReference type="ARBA" id="ARBA00006674"/>
    </source>
</evidence>
<dbReference type="KEGG" id="hazt:108682908"/>
<dbReference type="RefSeq" id="XP_018027652.1">
    <property type="nucleotide sequence ID" value="XM_018172163.2"/>
</dbReference>
<dbReference type="InterPro" id="IPR035367">
    <property type="entry name" value="Nrap_D2"/>
</dbReference>
<feature type="region of interest" description="Disordered" evidence="11">
    <location>
        <begin position="1"/>
        <end position="46"/>
    </location>
</feature>
<dbReference type="InterPro" id="IPR035371">
    <property type="entry name" value="Nrap_D6"/>
</dbReference>
<dbReference type="GO" id="GO:0034456">
    <property type="term" value="C:UTP-C complex"/>
    <property type="evidence" value="ECO:0007669"/>
    <property type="project" value="TreeGrafter"/>
</dbReference>
<evidence type="ECO:0000259" key="16">
    <source>
        <dbReference type="Pfam" id="PF17406"/>
    </source>
</evidence>
<comment type="subunit">
    <text evidence="9">Part of the small subunit (SSU) processome, composed of more than 70 proteins and the RNA chaperone small nucleolar RNA (snoRNA) U3.</text>
</comment>
<dbReference type="InterPro" id="IPR005554">
    <property type="entry name" value="NOL6/Upt22"/>
</dbReference>
<name>A0A8B7PQX2_HYAAZ</name>
<dbReference type="GO" id="GO:0006364">
    <property type="term" value="P:rRNA processing"/>
    <property type="evidence" value="ECO:0007669"/>
    <property type="project" value="TreeGrafter"/>
</dbReference>
<evidence type="ECO:0000256" key="6">
    <source>
        <dbReference type="ARBA" id="ARBA00022884"/>
    </source>
</evidence>
<dbReference type="OMA" id="NPHGGKE"/>
<feature type="domain" description="Nrap protein" evidence="13">
    <location>
        <begin position="309"/>
        <end position="455"/>
    </location>
</feature>
<evidence type="ECO:0000256" key="4">
    <source>
        <dbReference type="ARBA" id="ARBA00016437"/>
    </source>
</evidence>
<organism evidence="18 19">
    <name type="scientific">Hyalella azteca</name>
    <name type="common">Amphipod</name>
    <dbReference type="NCBI Taxonomy" id="294128"/>
    <lineage>
        <taxon>Eukaryota</taxon>
        <taxon>Metazoa</taxon>
        <taxon>Ecdysozoa</taxon>
        <taxon>Arthropoda</taxon>
        <taxon>Crustacea</taxon>
        <taxon>Multicrustacea</taxon>
        <taxon>Malacostraca</taxon>
        <taxon>Eumalacostraca</taxon>
        <taxon>Peracarida</taxon>
        <taxon>Amphipoda</taxon>
        <taxon>Senticaudata</taxon>
        <taxon>Talitrida</taxon>
        <taxon>Talitroidea</taxon>
        <taxon>Hyalellidae</taxon>
        <taxon>Hyalella</taxon>
    </lineage>
</organism>
<evidence type="ECO:0000256" key="7">
    <source>
        <dbReference type="ARBA" id="ARBA00023242"/>
    </source>
</evidence>
<dbReference type="GO" id="GO:0005694">
    <property type="term" value="C:chromosome"/>
    <property type="evidence" value="ECO:0007669"/>
    <property type="project" value="UniProtKB-SubCell"/>
</dbReference>
<keyword evidence="6 10" id="KW-0694">RNA-binding</keyword>
<dbReference type="Pfam" id="PF17405">
    <property type="entry name" value="Nrap_D4"/>
    <property type="match status" value="1"/>
</dbReference>
<evidence type="ECO:0000313" key="20">
    <source>
        <dbReference type="RefSeq" id="XP_047738177.1"/>
    </source>
</evidence>
<evidence type="ECO:0000256" key="5">
    <source>
        <dbReference type="ARBA" id="ARBA00022454"/>
    </source>
</evidence>
<dbReference type="InterPro" id="IPR035082">
    <property type="entry name" value="Nrap_D1"/>
</dbReference>
<feature type="domain" description="Nrap protein" evidence="17">
    <location>
        <begin position="1036"/>
        <end position="1129"/>
    </location>
</feature>
<evidence type="ECO:0000259" key="15">
    <source>
        <dbReference type="Pfam" id="PF17405"/>
    </source>
</evidence>
<gene>
    <name evidence="19 20" type="primary">LOC108682908</name>
</gene>
<evidence type="ECO:0000259" key="14">
    <source>
        <dbReference type="Pfam" id="PF17404"/>
    </source>
</evidence>
<dbReference type="InterPro" id="IPR035368">
    <property type="entry name" value="Nrap_D3"/>
</dbReference>
<proteinExistence type="inferred from homology"/>
<reference evidence="19 20" key="1">
    <citation type="submission" date="2025-04" db="UniProtKB">
        <authorList>
            <consortium name="RefSeq"/>
        </authorList>
    </citation>
    <scope>IDENTIFICATION</scope>
    <source>
        <tissue evidence="19 20">Whole organism</tissue>
    </source>
</reference>
<evidence type="ECO:0000256" key="9">
    <source>
        <dbReference type="ARBA" id="ARBA00035020"/>
    </source>
</evidence>
<dbReference type="Pfam" id="PF03813">
    <property type="entry name" value="Nrap"/>
    <property type="match status" value="1"/>
</dbReference>
<evidence type="ECO:0000256" key="10">
    <source>
        <dbReference type="RuleBase" id="RU364032"/>
    </source>
</evidence>
<dbReference type="InterPro" id="IPR035369">
    <property type="entry name" value="Nrap_D4"/>
</dbReference>
<comment type="function">
    <text evidence="8">Part of the small subunit (SSU) processome, first precursor of the small eukaryotic ribosomal subunit. During the assembly of the SSU processome in the nucleolus, many ribosome biogenesis factors, an RNA chaperone and ribosomal proteins associate with the nascent pre-rRNA and work in concert to generate RNA folding, modifications, rearrangements and cleavage as well as targeted degradation of pre-ribosomal RNA by the RNA exosome.</text>
</comment>
<evidence type="ECO:0000313" key="19">
    <source>
        <dbReference type="RefSeq" id="XP_018027652.1"/>
    </source>
</evidence>
<protein>
    <recommendedName>
        <fullName evidence="4 10">Nucleolar protein 6</fullName>
    </recommendedName>
</protein>
<feature type="domain" description="Nrap protein" evidence="14">
    <location>
        <begin position="515"/>
        <end position="638"/>
    </location>
</feature>
<comment type="similarity">
    <text evidence="3 10">Belongs to the NRAP family.</text>
</comment>